<dbReference type="Proteomes" id="UP000204391">
    <property type="component" value="Chromosome"/>
</dbReference>
<dbReference type="PROSITE" id="PS51077">
    <property type="entry name" value="HTH_ICLR"/>
    <property type="match status" value="1"/>
</dbReference>
<dbReference type="InterPro" id="IPR050707">
    <property type="entry name" value="HTH_MetabolicPath_Reg"/>
</dbReference>
<keyword evidence="1" id="KW-0805">Transcription regulation</keyword>
<dbReference type="InterPro" id="IPR014757">
    <property type="entry name" value="Tscrpt_reg_IclR_C"/>
</dbReference>
<dbReference type="InterPro" id="IPR036390">
    <property type="entry name" value="WH_DNA-bd_sf"/>
</dbReference>
<dbReference type="PANTHER" id="PTHR30136">
    <property type="entry name" value="HELIX-TURN-HELIX TRANSCRIPTIONAL REGULATOR, ICLR FAMILY"/>
    <property type="match status" value="1"/>
</dbReference>
<evidence type="ECO:0000256" key="1">
    <source>
        <dbReference type="ARBA" id="ARBA00023015"/>
    </source>
</evidence>
<reference evidence="6 7" key="1">
    <citation type="journal article" date="2003" name="Int. J. Syst. Evol. Microbiol.">
        <title>Virgibacillus carmonensis sp. nov., Virgibacillus necropolis sp. nov. and Virgibacillus picturae sp. nov., three novel species isolated from deteriorated mural paintings, transfer of the species of the genus salibacillus to Virgibacillus, as Virgibacillus marismortui comb. nov. and Virgibacillus salexigens comb. nov., and emended description of the genus Virgibacillus.</title>
        <authorList>
            <person name="Heyrman J."/>
            <person name="Logan N.A."/>
            <person name="Busse H.J."/>
            <person name="Balcaen A."/>
            <person name="Lebbe L."/>
            <person name="Rodriguez-Diaz M."/>
            <person name="Swings J."/>
            <person name="De Vos P."/>
        </authorList>
    </citation>
    <scope>NUCLEOTIDE SEQUENCE [LARGE SCALE GENOMIC DNA]</scope>
    <source>
        <strain evidence="6 7">LMG 19488</strain>
    </source>
</reference>
<proteinExistence type="predicted"/>
<feature type="domain" description="HTH iclR-type" evidence="4">
    <location>
        <begin position="1"/>
        <end position="65"/>
    </location>
</feature>
<dbReference type="PROSITE" id="PS51078">
    <property type="entry name" value="ICLR_ED"/>
    <property type="match status" value="1"/>
</dbReference>
<dbReference type="GO" id="GO:0003700">
    <property type="term" value="F:DNA-binding transcription factor activity"/>
    <property type="evidence" value="ECO:0007669"/>
    <property type="project" value="TreeGrafter"/>
</dbReference>
<dbReference type="Gene3D" id="3.30.450.40">
    <property type="match status" value="1"/>
</dbReference>
<feature type="domain" description="IclR-ED" evidence="5">
    <location>
        <begin position="66"/>
        <end position="243"/>
    </location>
</feature>
<evidence type="ECO:0000313" key="6">
    <source>
        <dbReference type="EMBL" id="ASN06142.1"/>
    </source>
</evidence>
<dbReference type="EMBL" id="CP022437">
    <property type="protein sequence ID" value="ASN06142.1"/>
    <property type="molecule type" value="Genomic_DNA"/>
</dbReference>
<dbReference type="InterPro" id="IPR005471">
    <property type="entry name" value="Tscrpt_reg_IclR_N"/>
</dbReference>
<dbReference type="Gene3D" id="1.10.10.10">
    <property type="entry name" value="Winged helix-like DNA-binding domain superfamily/Winged helix DNA-binding domain"/>
    <property type="match status" value="1"/>
</dbReference>
<evidence type="ECO:0000313" key="7">
    <source>
        <dbReference type="Proteomes" id="UP000204391"/>
    </source>
</evidence>
<dbReference type="OrthoDB" id="9791752at2"/>
<evidence type="ECO:0000256" key="2">
    <source>
        <dbReference type="ARBA" id="ARBA00023125"/>
    </source>
</evidence>
<keyword evidence="3" id="KW-0804">Transcription</keyword>
<dbReference type="AlphaFoldDB" id="A0A221MEU3"/>
<accession>A0A221MEU3</accession>
<organism evidence="6 7">
    <name type="scientific">Virgibacillus necropolis</name>
    <dbReference type="NCBI Taxonomy" id="163877"/>
    <lineage>
        <taxon>Bacteria</taxon>
        <taxon>Bacillati</taxon>
        <taxon>Bacillota</taxon>
        <taxon>Bacilli</taxon>
        <taxon>Bacillales</taxon>
        <taxon>Bacillaceae</taxon>
        <taxon>Virgibacillus</taxon>
    </lineage>
</organism>
<gene>
    <name evidence="6" type="ORF">CFK40_14495</name>
</gene>
<dbReference type="InterPro" id="IPR029016">
    <property type="entry name" value="GAF-like_dom_sf"/>
</dbReference>
<dbReference type="RefSeq" id="WP_089533037.1">
    <property type="nucleotide sequence ID" value="NZ_CP022437.1"/>
</dbReference>
<dbReference type="Pfam" id="PF01614">
    <property type="entry name" value="IclR_C"/>
    <property type="match status" value="1"/>
</dbReference>
<evidence type="ECO:0000259" key="4">
    <source>
        <dbReference type="PROSITE" id="PS51077"/>
    </source>
</evidence>
<protein>
    <submittedName>
        <fullName evidence="6">IclR family transcriptional regulator</fullName>
    </submittedName>
</protein>
<dbReference type="GO" id="GO:0045892">
    <property type="term" value="P:negative regulation of DNA-templated transcription"/>
    <property type="evidence" value="ECO:0007669"/>
    <property type="project" value="UniProtKB-ARBA"/>
</dbReference>
<evidence type="ECO:0000256" key="3">
    <source>
        <dbReference type="ARBA" id="ARBA00023163"/>
    </source>
</evidence>
<keyword evidence="7" id="KW-1185">Reference proteome</keyword>
<dbReference type="SMART" id="SM00346">
    <property type="entry name" value="HTH_ICLR"/>
    <property type="match status" value="1"/>
</dbReference>
<dbReference type="GO" id="GO:0003677">
    <property type="term" value="F:DNA binding"/>
    <property type="evidence" value="ECO:0007669"/>
    <property type="project" value="UniProtKB-KW"/>
</dbReference>
<keyword evidence="2" id="KW-0238">DNA-binding</keyword>
<name>A0A221MEU3_9BACI</name>
<dbReference type="PANTHER" id="PTHR30136:SF24">
    <property type="entry name" value="HTH-TYPE TRANSCRIPTIONAL REPRESSOR ALLR"/>
    <property type="match status" value="1"/>
</dbReference>
<dbReference type="KEGG" id="vne:CFK40_14495"/>
<dbReference type="Pfam" id="PF09339">
    <property type="entry name" value="HTH_IclR"/>
    <property type="match status" value="1"/>
</dbReference>
<dbReference type="SUPFAM" id="SSF55781">
    <property type="entry name" value="GAF domain-like"/>
    <property type="match status" value="1"/>
</dbReference>
<dbReference type="SUPFAM" id="SSF46785">
    <property type="entry name" value="Winged helix' DNA-binding domain"/>
    <property type="match status" value="1"/>
</dbReference>
<sequence>MQTIDRTMQITRLLSSSELKKGLSISNLSKQCNLPLSTMHRLLKAMKKHGLVIQNSDTKLYALGTTWLEYGLQLYDNLDYVEVIRTELERLMQEVEETVYFSKPNGLDSLIVERIDCQSNPIRIYDQLGIRIPMHIGAANKVMLANMSTQQAGLVVNTLVEENGKEEFWNTLNRIKKQGFGESHGEKTPNTSALGAPVFNHLDELIGAVSIGFINFNLTDERLHRLIEQIIKTGMRISSKLGYKNSASL</sequence>
<dbReference type="InterPro" id="IPR036388">
    <property type="entry name" value="WH-like_DNA-bd_sf"/>
</dbReference>
<evidence type="ECO:0000259" key="5">
    <source>
        <dbReference type="PROSITE" id="PS51078"/>
    </source>
</evidence>